<comment type="caution">
    <text evidence="1">The sequence shown here is derived from an EMBL/GenBank/DDBJ whole genome shotgun (WGS) entry which is preliminary data.</text>
</comment>
<gene>
    <name evidence="1" type="ORF">BV022_00540</name>
</gene>
<reference evidence="1" key="1">
    <citation type="submission" date="2017-02" db="EMBL/GenBank/DDBJ databases">
        <title>Haemophilus influenzae in COPD genome sequencing project.</title>
        <authorList>
            <person name="Murphy T.F."/>
            <person name="Kong Y."/>
            <person name="Nadendla S."/>
            <person name="Tettelin H."/>
            <person name="Pettigrew M."/>
        </authorList>
    </citation>
    <scope>NUCLEOTIDE SEQUENCE [LARGE SCALE GENOMIC DNA]</scope>
    <source>
        <strain evidence="1">19P94H1</strain>
    </source>
</reference>
<protein>
    <submittedName>
        <fullName evidence="1">Uncharacterized protein</fullName>
    </submittedName>
</protein>
<accession>A0ABD6WRP3</accession>
<evidence type="ECO:0000313" key="1">
    <source>
        <dbReference type="EMBL" id="PRL91794.1"/>
    </source>
</evidence>
<dbReference type="EMBL" id="MZKM01000020">
    <property type="protein sequence ID" value="PRL91794.1"/>
    <property type="molecule type" value="Genomic_DNA"/>
</dbReference>
<sequence>MNSDYIFEQLTSYSLEDIILKLLYFFISLVTSHYFSKLTKWLKWYRKKKKMVNNLSDLEKEFLKNIPLNPKMDKNDLPEQFNPLKDLGLFTYDFAEVEVEDAAGNYIFSSKDKDAIELKLTNLGKDIVDELSN</sequence>
<dbReference type="RefSeq" id="WP_042610761.1">
    <property type="nucleotide sequence ID" value="NZ_CP089170.1"/>
</dbReference>
<dbReference type="AlphaFoldDB" id="A0ABD6WRP3"/>
<organism evidence="1">
    <name type="scientific">Haemophilus influenzae</name>
    <dbReference type="NCBI Taxonomy" id="727"/>
    <lineage>
        <taxon>Bacteria</taxon>
        <taxon>Pseudomonadati</taxon>
        <taxon>Pseudomonadota</taxon>
        <taxon>Gammaproteobacteria</taxon>
        <taxon>Pasteurellales</taxon>
        <taxon>Pasteurellaceae</taxon>
        <taxon>Haemophilus</taxon>
    </lineage>
</organism>
<proteinExistence type="predicted"/>
<name>A0ABD6WRP3_HAEIF</name>